<reference evidence="8" key="2">
    <citation type="journal article" date="2021" name="World Allergy Organ. J.">
        <title>Chromosome-level assembly of Dermatophagoides farinae genome and transcriptome reveals two novel allergens Der f 37 and Der f 39.</title>
        <authorList>
            <person name="Chen J."/>
            <person name="Cai Z."/>
            <person name="Fan D."/>
            <person name="Hu J."/>
            <person name="Hou Y."/>
            <person name="He Y."/>
            <person name="Zhang Z."/>
            <person name="Zhao Z."/>
            <person name="Gao P."/>
            <person name="Hu W."/>
            <person name="Sun J."/>
            <person name="Li J."/>
            <person name="Ji K."/>
        </authorList>
    </citation>
    <scope>NUCLEOTIDE SEQUENCE</scope>
    <source>
        <strain evidence="8">JKM2019</strain>
    </source>
</reference>
<dbReference type="EMBL" id="SDOV01000005">
    <property type="protein sequence ID" value="KAH7640809.1"/>
    <property type="molecule type" value="Genomic_DNA"/>
</dbReference>
<proteinExistence type="inferred from homology"/>
<evidence type="ECO:0000256" key="1">
    <source>
        <dbReference type="ARBA" id="ARBA00004496"/>
    </source>
</evidence>
<evidence type="ECO:0000256" key="2">
    <source>
        <dbReference type="ARBA" id="ARBA00008848"/>
    </source>
</evidence>
<comment type="subunit">
    <text evidence="6">Supercomplex made of cofactors A to E. Cofactors A and D function by capturing and stabilizing tubulin in a quasi-native conformation. Cofactor E binds to the cofactor D-tubulin complex; interaction with cofactor C then causes the release of tubulin polypeptides that are committed to the native state.</text>
</comment>
<dbReference type="PANTHER" id="PTHR15139">
    <property type="entry name" value="TUBULIN FOLDING COFACTOR C"/>
    <property type="match status" value="1"/>
</dbReference>
<dbReference type="Gene3D" id="1.20.58.1250">
    <property type="entry name" value="Tubulin Binding Cofactor C, N-terminal domain"/>
    <property type="match status" value="1"/>
</dbReference>
<organism evidence="8">
    <name type="scientific">Dermatophagoides farinae</name>
    <name type="common">American house dust mite</name>
    <dbReference type="NCBI Taxonomy" id="6954"/>
    <lineage>
        <taxon>Eukaryota</taxon>
        <taxon>Metazoa</taxon>
        <taxon>Ecdysozoa</taxon>
        <taxon>Arthropoda</taxon>
        <taxon>Chelicerata</taxon>
        <taxon>Arachnida</taxon>
        <taxon>Acari</taxon>
        <taxon>Acariformes</taxon>
        <taxon>Sarcoptiformes</taxon>
        <taxon>Astigmata</taxon>
        <taxon>Psoroptidia</taxon>
        <taxon>Analgoidea</taxon>
        <taxon>Pyroglyphidae</taxon>
        <taxon>Dermatophagoidinae</taxon>
        <taxon>Dermatophagoides</taxon>
    </lineage>
</organism>
<dbReference type="InterPro" id="IPR038397">
    <property type="entry name" value="TBCC_N_sf"/>
</dbReference>
<evidence type="ECO:0000256" key="3">
    <source>
        <dbReference type="ARBA" id="ARBA00022490"/>
    </source>
</evidence>
<dbReference type="Gene3D" id="2.160.20.70">
    <property type="match status" value="1"/>
</dbReference>
<gene>
    <name evidence="8" type="ORF">HUG17_8278</name>
</gene>
<dbReference type="InterPro" id="IPR006599">
    <property type="entry name" value="CARP_motif"/>
</dbReference>
<sequence>MDPATIVDHVRREKTLVLDELNSLCDHQDKLLSRIDEIFIKIEEIKKLVHQYAPTMIAYDLRSCNDIIKELEIAIQKYRSTNVPNKSFKFSFDVRKKPANKPVNSAKTVDSSSMIIQQAFDVPGFKNRSNENLMLDKPEETDGKDIVIDSMDNCQIRIYGVPSSLRLICLRNCQIYTGPIQTSVYIEKCQDCRFEIIAQQIRIHETEKCDFYFHVTSRTIIENSFNLRFGPYQWSYEQLDNDYKRAGIDPQLNNWNCIDDFNCVQNPSPNWSLIAPLK</sequence>
<keyword evidence="5" id="KW-0143">Chaperone</keyword>
<protein>
    <submittedName>
        <fullName evidence="8">Tubulin-specific chaperone c-like protein</fullName>
    </submittedName>
</protein>
<dbReference type="SMART" id="SM00673">
    <property type="entry name" value="CARP"/>
    <property type="match status" value="2"/>
</dbReference>
<dbReference type="PROSITE" id="PS51329">
    <property type="entry name" value="C_CAP_COFACTOR_C"/>
    <property type="match status" value="1"/>
</dbReference>
<evidence type="ECO:0000256" key="5">
    <source>
        <dbReference type="ARBA" id="ARBA00023186"/>
    </source>
</evidence>
<dbReference type="AlphaFoldDB" id="A0A9D4SFY0"/>
<evidence type="ECO:0000313" key="8">
    <source>
        <dbReference type="EMBL" id="KAH7640809.1"/>
    </source>
</evidence>
<dbReference type="InterPro" id="IPR016098">
    <property type="entry name" value="CAP/MinC_C"/>
</dbReference>
<dbReference type="GO" id="GO:0007023">
    <property type="term" value="P:post-chaperonin tubulin folding pathway"/>
    <property type="evidence" value="ECO:0007669"/>
    <property type="project" value="InterPro"/>
</dbReference>
<dbReference type="InterPro" id="IPR012945">
    <property type="entry name" value="Tubulin-bd_cofactor_C_dom"/>
</dbReference>
<dbReference type="Pfam" id="PF07986">
    <property type="entry name" value="TBCC"/>
    <property type="match status" value="1"/>
</dbReference>
<dbReference type="OrthoDB" id="194775at2759"/>
<name>A0A9D4SFY0_DERFA</name>
<dbReference type="InterPro" id="IPR027684">
    <property type="entry name" value="TBCC"/>
</dbReference>
<dbReference type="GO" id="GO:0005737">
    <property type="term" value="C:cytoplasm"/>
    <property type="evidence" value="ECO:0007669"/>
    <property type="project" value="UniProtKB-SubCell"/>
</dbReference>
<evidence type="ECO:0000256" key="6">
    <source>
        <dbReference type="ARBA" id="ARBA00026055"/>
    </source>
</evidence>
<dbReference type="GO" id="GO:0007021">
    <property type="term" value="P:tubulin complex assembly"/>
    <property type="evidence" value="ECO:0007669"/>
    <property type="project" value="TreeGrafter"/>
</dbReference>
<keyword evidence="3" id="KW-0963">Cytoplasm</keyword>
<dbReference type="GO" id="GO:0015631">
    <property type="term" value="F:tubulin binding"/>
    <property type="evidence" value="ECO:0007669"/>
    <property type="project" value="InterPro"/>
</dbReference>
<comment type="similarity">
    <text evidence="2">Belongs to the TBCC family.</text>
</comment>
<comment type="caution">
    <text evidence="8">The sequence shown here is derived from an EMBL/GenBank/DDBJ whole genome shotgun (WGS) entry which is preliminary data.</text>
</comment>
<dbReference type="Pfam" id="PF16752">
    <property type="entry name" value="TBCC_N"/>
    <property type="match status" value="1"/>
</dbReference>
<comment type="subcellular location">
    <subcellularLocation>
        <location evidence="1">Cytoplasm</location>
    </subcellularLocation>
</comment>
<dbReference type="Proteomes" id="UP000828236">
    <property type="component" value="Unassembled WGS sequence"/>
</dbReference>
<dbReference type="PANTHER" id="PTHR15139:SF0">
    <property type="entry name" value="TUBULIN-SPECIFIC CHAPERONE C"/>
    <property type="match status" value="1"/>
</dbReference>
<accession>A0A9D4SFY0</accession>
<evidence type="ECO:0000259" key="7">
    <source>
        <dbReference type="PROSITE" id="PS51329"/>
    </source>
</evidence>
<keyword evidence="4" id="KW-0007">Acetylation</keyword>
<dbReference type="InterPro" id="IPR031925">
    <property type="entry name" value="TBCC_N"/>
</dbReference>
<reference evidence="8" key="1">
    <citation type="submission" date="2020-06" db="EMBL/GenBank/DDBJ databases">
        <authorList>
            <person name="Ji K."/>
            <person name="Li J."/>
        </authorList>
    </citation>
    <scope>NUCLEOTIDE SEQUENCE</scope>
    <source>
        <strain evidence="8">JKM2019</strain>
        <tissue evidence="8">Whole body</tissue>
    </source>
</reference>
<dbReference type="InterPro" id="IPR017901">
    <property type="entry name" value="C-CAP_CF_C-like"/>
</dbReference>
<feature type="domain" description="C-CAP/cofactor C-like" evidence="7">
    <location>
        <begin position="102"/>
        <end position="263"/>
    </location>
</feature>
<evidence type="ECO:0000256" key="4">
    <source>
        <dbReference type="ARBA" id="ARBA00022990"/>
    </source>
</evidence>